<comment type="catalytic activity">
    <reaction evidence="14 18">
        <text>Typically cleaves a -Gly-|-Phe- bond to release an N-terminal, basic peptide of 5-8 residues from type IV prepilin, and then N-methylates the new N-terminal amino group, the methyl donor being S-adenosyl-L-methionine.</text>
        <dbReference type="EC" id="3.4.23.43"/>
    </reaction>
</comment>
<evidence type="ECO:0000256" key="12">
    <source>
        <dbReference type="ARBA" id="ARBA00023136"/>
    </source>
</evidence>
<dbReference type="RefSeq" id="WP_188448416.1">
    <property type="nucleotide sequence ID" value="NZ_BMFO01000002.1"/>
</dbReference>
<evidence type="ECO:0000256" key="9">
    <source>
        <dbReference type="ARBA" id="ARBA00022692"/>
    </source>
</evidence>
<evidence type="ECO:0000256" key="2">
    <source>
        <dbReference type="ARBA" id="ARBA00005801"/>
    </source>
</evidence>
<dbReference type="PANTHER" id="PTHR30487:SF0">
    <property type="entry name" value="PREPILIN LEADER PEPTIDASE_N-METHYLTRANSFERASE-RELATED"/>
    <property type="match status" value="1"/>
</dbReference>
<feature type="transmembrane region" description="Helical" evidence="19">
    <location>
        <begin position="180"/>
        <end position="201"/>
    </location>
</feature>
<keyword evidence="11 19" id="KW-1133">Transmembrane helix</keyword>
<evidence type="ECO:0000256" key="17">
    <source>
        <dbReference type="RuleBase" id="RU003793"/>
    </source>
</evidence>
<protein>
    <recommendedName>
        <fullName evidence="16 18">Prepilin leader peptidase/N-methyltransferase</fullName>
        <ecNumber evidence="18">2.1.1.-</ecNumber>
        <ecNumber evidence="15 18">3.4.23.43</ecNumber>
    </recommendedName>
</protein>
<accession>A0A917CLE9</accession>
<evidence type="ECO:0000256" key="13">
    <source>
        <dbReference type="ARBA" id="ARBA00023268"/>
    </source>
</evidence>
<dbReference type="InterPro" id="IPR050882">
    <property type="entry name" value="Prepilin_peptidase/N-MTase"/>
</dbReference>
<evidence type="ECO:0000256" key="5">
    <source>
        <dbReference type="ARBA" id="ARBA00022603"/>
    </source>
</evidence>
<evidence type="ECO:0000313" key="22">
    <source>
        <dbReference type="EMBL" id="GGF90084.1"/>
    </source>
</evidence>
<dbReference type="Pfam" id="PF01478">
    <property type="entry name" value="Peptidase_A24"/>
    <property type="match status" value="1"/>
</dbReference>
<keyword evidence="8" id="KW-0949">S-adenosyl-L-methionine</keyword>
<dbReference type="GO" id="GO:0008168">
    <property type="term" value="F:methyltransferase activity"/>
    <property type="evidence" value="ECO:0007669"/>
    <property type="project" value="UniProtKB-KW"/>
</dbReference>
<comment type="function">
    <text evidence="18">Plays an essential role in type IV pili and type II pseudopili formation by proteolytically removing the leader sequence from substrate proteins and subsequently monomethylating the alpha-amino group of the newly exposed N-terminal phenylalanine.</text>
</comment>
<feature type="transmembrane region" description="Helical" evidence="19">
    <location>
        <begin position="213"/>
        <end position="246"/>
    </location>
</feature>
<evidence type="ECO:0000256" key="10">
    <source>
        <dbReference type="ARBA" id="ARBA00022801"/>
    </source>
</evidence>
<keyword evidence="6 18" id="KW-0645">Protease</keyword>
<dbReference type="FunFam" id="1.20.120.1220:FF:000001">
    <property type="entry name" value="Type 4 prepilin-like proteins leader peptide-processing enzyme"/>
    <property type="match status" value="1"/>
</dbReference>
<organism evidence="22 23">
    <name type="scientific">Arenimonas maotaiensis</name>
    <dbReference type="NCBI Taxonomy" id="1446479"/>
    <lineage>
        <taxon>Bacteria</taxon>
        <taxon>Pseudomonadati</taxon>
        <taxon>Pseudomonadota</taxon>
        <taxon>Gammaproteobacteria</taxon>
        <taxon>Lysobacterales</taxon>
        <taxon>Lysobacteraceae</taxon>
        <taxon>Arenimonas</taxon>
    </lineage>
</organism>
<keyword evidence="4" id="KW-0997">Cell inner membrane</keyword>
<dbReference type="Gene3D" id="1.20.120.1220">
    <property type="match status" value="1"/>
</dbReference>
<keyword evidence="13 18" id="KW-0511">Multifunctional enzyme</keyword>
<proteinExistence type="inferred from homology"/>
<keyword evidence="3" id="KW-1003">Cell membrane</keyword>
<evidence type="ECO:0000256" key="14">
    <source>
        <dbReference type="ARBA" id="ARBA00050401"/>
    </source>
</evidence>
<name>A0A917CLE9_9GAMM</name>
<dbReference type="GO" id="GO:0005886">
    <property type="term" value="C:plasma membrane"/>
    <property type="evidence" value="ECO:0007669"/>
    <property type="project" value="UniProtKB-SubCell"/>
</dbReference>
<gene>
    <name evidence="22" type="primary">xpsO</name>
    <name evidence="22" type="ORF">GCM10010960_09900</name>
</gene>
<reference evidence="22" key="2">
    <citation type="submission" date="2020-09" db="EMBL/GenBank/DDBJ databases">
        <authorList>
            <person name="Sun Q."/>
            <person name="Zhou Y."/>
        </authorList>
    </citation>
    <scope>NUCLEOTIDE SEQUENCE</scope>
    <source>
        <strain evidence="22">CGMCC 1.12726</strain>
    </source>
</reference>
<feature type="transmembrane region" description="Helical" evidence="19">
    <location>
        <begin position="156"/>
        <end position="174"/>
    </location>
</feature>
<dbReference type="InterPro" id="IPR014032">
    <property type="entry name" value="Peptidase_A24A_bac"/>
</dbReference>
<keyword evidence="5 18" id="KW-0489">Methyltransferase</keyword>
<dbReference type="EC" id="2.1.1.-" evidence="18"/>
<dbReference type="Pfam" id="PF06750">
    <property type="entry name" value="A24_N_bact"/>
    <property type="match status" value="1"/>
</dbReference>
<keyword evidence="9 18" id="KW-0812">Transmembrane</keyword>
<evidence type="ECO:0000256" key="8">
    <source>
        <dbReference type="ARBA" id="ARBA00022691"/>
    </source>
</evidence>
<evidence type="ECO:0000259" key="21">
    <source>
        <dbReference type="Pfam" id="PF06750"/>
    </source>
</evidence>
<comment type="similarity">
    <text evidence="2 17">Belongs to the peptidase A24 family.</text>
</comment>
<dbReference type="EC" id="3.4.23.43" evidence="15 18"/>
<dbReference type="InterPro" id="IPR000045">
    <property type="entry name" value="Prepilin_IV_endopep_pep"/>
</dbReference>
<evidence type="ECO:0000256" key="4">
    <source>
        <dbReference type="ARBA" id="ARBA00022519"/>
    </source>
</evidence>
<dbReference type="EMBL" id="BMFO01000002">
    <property type="protein sequence ID" value="GGF90084.1"/>
    <property type="molecule type" value="Genomic_DNA"/>
</dbReference>
<feature type="transmembrane region" description="Helical" evidence="19">
    <location>
        <begin position="258"/>
        <end position="283"/>
    </location>
</feature>
<dbReference type="PRINTS" id="PR00864">
    <property type="entry name" value="PREPILNPTASE"/>
</dbReference>
<feature type="transmembrane region" description="Helical" evidence="19">
    <location>
        <begin position="12"/>
        <end position="33"/>
    </location>
</feature>
<evidence type="ECO:0000259" key="20">
    <source>
        <dbReference type="Pfam" id="PF01478"/>
    </source>
</evidence>
<dbReference type="GO" id="GO:0006465">
    <property type="term" value="P:signal peptide processing"/>
    <property type="evidence" value="ECO:0007669"/>
    <property type="project" value="TreeGrafter"/>
</dbReference>
<keyword evidence="7 18" id="KW-0808">Transferase</keyword>
<evidence type="ECO:0000313" key="23">
    <source>
        <dbReference type="Proteomes" id="UP000632858"/>
    </source>
</evidence>
<comment type="subcellular location">
    <subcellularLocation>
        <location evidence="1">Cell inner membrane</location>
        <topology evidence="1">Multi-pass membrane protein</topology>
    </subcellularLocation>
    <subcellularLocation>
        <location evidence="18">Cell membrane</location>
        <topology evidence="18">Multi-pass membrane protein</topology>
    </subcellularLocation>
</comment>
<evidence type="ECO:0000256" key="15">
    <source>
        <dbReference type="ARBA" id="ARBA00067082"/>
    </source>
</evidence>
<evidence type="ECO:0000256" key="7">
    <source>
        <dbReference type="ARBA" id="ARBA00022679"/>
    </source>
</evidence>
<keyword evidence="12 19" id="KW-0472">Membrane</keyword>
<dbReference type="GO" id="GO:0032259">
    <property type="term" value="P:methylation"/>
    <property type="evidence" value="ECO:0007669"/>
    <property type="project" value="UniProtKB-KW"/>
</dbReference>
<dbReference type="Proteomes" id="UP000632858">
    <property type="component" value="Unassembled WGS sequence"/>
</dbReference>
<dbReference type="PANTHER" id="PTHR30487">
    <property type="entry name" value="TYPE 4 PREPILIN-LIKE PROTEINS LEADER PEPTIDE-PROCESSING ENZYME"/>
    <property type="match status" value="1"/>
</dbReference>
<keyword evidence="10 18" id="KW-0378">Hydrolase</keyword>
<dbReference type="AlphaFoldDB" id="A0A917CLE9"/>
<feature type="transmembrane region" description="Helical" evidence="19">
    <location>
        <begin position="129"/>
        <end position="147"/>
    </location>
</feature>
<reference evidence="22" key="1">
    <citation type="journal article" date="2014" name="Int. J. Syst. Evol. Microbiol.">
        <title>Complete genome sequence of Corynebacterium casei LMG S-19264T (=DSM 44701T), isolated from a smear-ripened cheese.</title>
        <authorList>
            <consortium name="US DOE Joint Genome Institute (JGI-PGF)"/>
            <person name="Walter F."/>
            <person name="Albersmeier A."/>
            <person name="Kalinowski J."/>
            <person name="Ruckert C."/>
        </authorList>
    </citation>
    <scope>NUCLEOTIDE SEQUENCE</scope>
    <source>
        <strain evidence="22">CGMCC 1.12726</strain>
    </source>
</reference>
<sequence>MEALAQHPALAIGLVSVFGLLVGSFLNVVILRLPARMEWSWRQEAREILGQPEAYEPKPPGLVVSRSACPHCGHALAAWENIPLLSFLLLRGRCRACQAPISRQYPAVELITGLLFAACAWRFGISLELGFALAFTAALVALSGIDLRTTLLPDQIVLPLLWLGLLASLVTLFVDPVSAILGAAAGYLSLWSVTALFKLLTGKDGMGAGDFKLLAALGAWCGFKAVLPIILISSVVGAVIGSIWLATAGKHRDTQIPFGQYLAIAGWLQFISGVDLLGLYLGWALGR</sequence>
<evidence type="ECO:0000256" key="3">
    <source>
        <dbReference type="ARBA" id="ARBA00022475"/>
    </source>
</evidence>
<evidence type="ECO:0000256" key="1">
    <source>
        <dbReference type="ARBA" id="ARBA00004429"/>
    </source>
</evidence>
<evidence type="ECO:0000256" key="18">
    <source>
        <dbReference type="RuleBase" id="RU003794"/>
    </source>
</evidence>
<dbReference type="InterPro" id="IPR010627">
    <property type="entry name" value="Prepilin_pept_A24_N"/>
</dbReference>
<evidence type="ECO:0000256" key="6">
    <source>
        <dbReference type="ARBA" id="ARBA00022670"/>
    </source>
</evidence>
<evidence type="ECO:0000256" key="19">
    <source>
        <dbReference type="SAM" id="Phobius"/>
    </source>
</evidence>
<evidence type="ECO:0000256" key="11">
    <source>
        <dbReference type="ARBA" id="ARBA00022989"/>
    </source>
</evidence>
<evidence type="ECO:0000256" key="16">
    <source>
        <dbReference type="ARBA" id="ARBA00071870"/>
    </source>
</evidence>
<feature type="domain" description="Prepilin peptidase A24 N-terminal" evidence="21">
    <location>
        <begin position="17"/>
        <end position="123"/>
    </location>
</feature>
<keyword evidence="23" id="KW-1185">Reference proteome</keyword>
<feature type="domain" description="Prepilin type IV endopeptidase peptidase" evidence="20">
    <location>
        <begin position="134"/>
        <end position="241"/>
    </location>
</feature>
<dbReference type="GO" id="GO:0004190">
    <property type="term" value="F:aspartic-type endopeptidase activity"/>
    <property type="evidence" value="ECO:0007669"/>
    <property type="project" value="UniProtKB-EC"/>
</dbReference>
<comment type="caution">
    <text evidence="22">The sequence shown here is derived from an EMBL/GenBank/DDBJ whole genome shotgun (WGS) entry which is preliminary data.</text>
</comment>